<evidence type="ECO:0000313" key="2">
    <source>
        <dbReference type="Proteomes" id="UP001172159"/>
    </source>
</evidence>
<evidence type="ECO:0000313" key="1">
    <source>
        <dbReference type="EMBL" id="KAK0702445.1"/>
    </source>
</evidence>
<dbReference type="EMBL" id="JAUKTV010000026">
    <property type="protein sequence ID" value="KAK0702445.1"/>
    <property type="molecule type" value="Genomic_DNA"/>
</dbReference>
<dbReference type="AlphaFoldDB" id="A0AA39ZRQ8"/>
<protein>
    <submittedName>
        <fullName evidence="1">Uncharacterized protein</fullName>
    </submittedName>
</protein>
<proteinExistence type="predicted"/>
<dbReference type="Proteomes" id="UP001172159">
    <property type="component" value="Unassembled WGS sequence"/>
</dbReference>
<accession>A0AA39ZRQ8</accession>
<gene>
    <name evidence="1" type="ORF">B0T21DRAFT_378621</name>
</gene>
<sequence>MQHLFQTIQVPHSRPRCCRNSCDDVGVDLEHRDARGNFQNNNARFPGHADIGSYEIVAFSSSNTAERISKAFARAIIQR</sequence>
<keyword evidence="2" id="KW-1185">Reference proteome</keyword>
<reference evidence="1" key="1">
    <citation type="submission" date="2023-06" db="EMBL/GenBank/DDBJ databases">
        <title>Genome-scale phylogeny and comparative genomics of the fungal order Sordariales.</title>
        <authorList>
            <consortium name="Lawrence Berkeley National Laboratory"/>
            <person name="Hensen N."/>
            <person name="Bonometti L."/>
            <person name="Westerberg I."/>
            <person name="Brannstrom I.O."/>
            <person name="Guillou S."/>
            <person name="Cros-Aarteil S."/>
            <person name="Calhoun S."/>
            <person name="Haridas S."/>
            <person name="Kuo A."/>
            <person name="Mondo S."/>
            <person name="Pangilinan J."/>
            <person name="Riley R."/>
            <person name="Labutti K."/>
            <person name="Andreopoulos B."/>
            <person name="Lipzen A."/>
            <person name="Chen C."/>
            <person name="Yanf M."/>
            <person name="Daum C."/>
            <person name="Ng V."/>
            <person name="Clum A."/>
            <person name="Steindorff A."/>
            <person name="Ohm R."/>
            <person name="Martin F."/>
            <person name="Silar P."/>
            <person name="Natvig D."/>
            <person name="Lalanne C."/>
            <person name="Gautier V."/>
            <person name="Ament-Velasquez S.L."/>
            <person name="Kruys A."/>
            <person name="Hutchinson M.I."/>
            <person name="Powell A.J."/>
            <person name="Barry K."/>
            <person name="Miller A.N."/>
            <person name="Grigoriev I.V."/>
            <person name="Debuchy R."/>
            <person name="Gladieux P."/>
            <person name="Thoren M.H."/>
            <person name="Johannesson H."/>
        </authorList>
    </citation>
    <scope>NUCLEOTIDE SEQUENCE</scope>
    <source>
        <strain evidence="1">CBS 540.89</strain>
    </source>
</reference>
<name>A0AA39ZRQ8_9PEZI</name>
<comment type="caution">
    <text evidence="1">The sequence shown here is derived from an EMBL/GenBank/DDBJ whole genome shotgun (WGS) entry which is preliminary data.</text>
</comment>
<organism evidence="1 2">
    <name type="scientific">Apiosordaria backusii</name>
    <dbReference type="NCBI Taxonomy" id="314023"/>
    <lineage>
        <taxon>Eukaryota</taxon>
        <taxon>Fungi</taxon>
        <taxon>Dikarya</taxon>
        <taxon>Ascomycota</taxon>
        <taxon>Pezizomycotina</taxon>
        <taxon>Sordariomycetes</taxon>
        <taxon>Sordariomycetidae</taxon>
        <taxon>Sordariales</taxon>
        <taxon>Lasiosphaeriaceae</taxon>
        <taxon>Apiosordaria</taxon>
    </lineage>
</organism>